<dbReference type="EMBL" id="MU069717">
    <property type="protein sequence ID" value="KAF5835208.1"/>
    <property type="molecule type" value="Genomic_DNA"/>
</dbReference>
<reference evidence="7" key="1">
    <citation type="submission" date="2017-08" db="EMBL/GenBank/DDBJ databases">
        <authorList>
            <person name="Polle J.E."/>
            <person name="Barry K."/>
            <person name="Cushman J."/>
            <person name="Schmutz J."/>
            <person name="Tran D."/>
            <person name="Hathwaick L.T."/>
            <person name="Yim W.C."/>
            <person name="Jenkins J."/>
            <person name="Mckie-Krisberg Z.M."/>
            <person name="Prochnik S."/>
            <person name="Lindquist E."/>
            <person name="Dockter R.B."/>
            <person name="Adam C."/>
            <person name="Molina H."/>
            <person name="Bunkerborg J."/>
            <person name="Jin E."/>
            <person name="Buchheim M."/>
            <person name="Magnuson J."/>
        </authorList>
    </citation>
    <scope>NUCLEOTIDE SEQUENCE</scope>
    <source>
        <strain evidence="7">CCAP 19/18</strain>
    </source>
</reference>
<evidence type="ECO:0000256" key="2">
    <source>
        <dbReference type="ARBA" id="ARBA00022963"/>
    </source>
</evidence>
<comment type="similarity">
    <text evidence="4">Belongs to the phospholipase D family. MitoPLD/Zucchini subfamily.</text>
</comment>
<dbReference type="PROSITE" id="PS50035">
    <property type="entry name" value="PLD"/>
    <property type="match status" value="1"/>
</dbReference>
<evidence type="ECO:0000256" key="5">
    <source>
        <dbReference type="ARBA" id="ARBA00040549"/>
    </source>
</evidence>
<dbReference type="InterPro" id="IPR025202">
    <property type="entry name" value="PLD-like_dom"/>
</dbReference>
<keyword evidence="1" id="KW-0378">Hydrolase</keyword>
<keyword evidence="2" id="KW-0442">Lipid degradation</keyword>
<dbReference type="Pfam" id="PF13091">
    <property type="entry name" value="PLDc_2"/>
    <property type="match status" value="1"/>
</dbReference>
<organism evidence="7 8">
    <name type="scientific">Dunaliella salina</name>
    <name type="common">Green alga</name>
    <name type="synonym">Protococcus salinus</name>
    <dbReference type="NCBI Taxonomy" id="3046"/>
    <lineage>
        <taxon>Eukaryota</taxon>
        <taxon>Viridiplantae</taxon>
        <taxon>Chlorophyta</taxon>
        <taxon>core chlorophytes</taxon>
        <taxon>Chlorophyceae</taxon>
        <taxon>CS clade</taxon>
        <taxon>Chlamydomonadales</taxon>
        <taxon>Dunaliellaceae</taxon>
        <taxon>Dunaliella</taxon>
    </lineage>
</organism>
<evidence type="ECO:0000313" key="8">
    <source>
        <dbReference type="Proteomes" id="UP000815325"/>
    </source>
</evidence>
<evidence type="ECO:0000256" key="3">
    <source>
        <dbReference type="ARBA" id="ARBA00023098"/>
    </source>
</evidence>
<keyword evidence="8" id="KW-1185">Reference proteome</keyword>
<dbReference type="SUPFAM" id="SSF56024">
    <property type="entry name" value="Phospholipase D/nuclease"/>
    <property type="match status" value="1"/>
</dbReference>
<sequence>MGDWVTVTKGSQACPTASQVTPAPKAAVCEVLFFPDDALPCRFMGNCRRNNCDKAHQATSLSRMLDFLRSAQRSLDICVFTITCDEIADVLFDAHKRGVQVRIISDDDQMASNGSDVARLRRAGIAAKIDNSKAHMHNKFAIIDQRLLMNGSFNWTRQAAIGNNENVVVQDTPQLVSDFGKYFESLWKQFQGI</sequence>
<feature type="domain" description="PLD phosphodiesterase" evidence="6">
    <location>
        <begin position="132"/>
        <end position="159"/>
    </location>
</feature>
<protein>
    <recommendedName>
        <fullName evidence="5">Mitochondrial cardiolipin hydrolase</fullName>
    </recommendedName>
</protein>
<dbReference type="InterPro" id="IPR051406">
    <property type="entry name" value="PLD_domain"/>
</dbReference>
<evidence type="ECO:0000259" key="6">
    <source>
        <dbReference type="PROSITE" id="PS50035"/>
    </source>
</evidence>
<evidence type="ECO:0000256" key="4">
    <source>
        <dbReference type="ARBA" id="ARBA00038012"/>
    </source>
</evidence>
<accession>A0ABQ7GL03</accession>
<dbReference type="Gene3D" id="3.30.870.10">
    <property type="entry name" value="Endonuclease Chain A"/>
    <property type="match status" value="1"/>
</dbReference>
<keyword evidence="3" id="KW-0443">Lipid metabolism</keyword>
<dbReference type="InterPro" id="IPR001736">
    <property type="entry name" value="PLipase_D/transphosphatidylase"/>
</dbReference>
<gene>
    <name evidence="7" type="ORF">DUNSADRAFT_7750</name>
</gene>
<dbReference type="PANTHER" id="PTHR43856">
    <property type="entry name" value="CARDIOLIPIN HYDROLASE"/>
    <property type="match status" value="1"/>
</dbReference>
<evidence type="ECO:0000256" key="1">
    <source>
        <dbReference type="ARBA" id="ARBA00022801"/>
    </source>
</evidence>
<evidence type="ECO:0000313" key="7">
    <source>
        <dbReference type="EMBL" id="KAF5835208.1"/>
    </source>
</evidence>
<dbReference type="PANTHER" id="PTHR43856:SF1">
    <property type="entry name" value="MITOCHONDRIAL CARDIOLIPIN HYDROLASE"/>
    <property type="match status" value="1"/>
</dbReference>
<proteinExistence type="inferred from homology"/>
<name>A0ABQ7GL03_DUNSA</name>
<dbReference type="CDD" id="cd09171">
    <property type="entry name" value="PLDc_vPLD6_like"/>
    <property type="match status" value="1"/>
</dbReference>
<dbReference type="Proteomes" id="UP000815325">
    <property type="component" value="Unassembled WGS sequence"/>
</dbReference>
<comment type="caution">
    <text evidence="7">The sequence shown here is derived from an EMBL/GenBank/DDBJ whole genome shotgun (WGS) entry which is preliminary data.</text>
</comment>